<evidence type="ECO:0000256" key="4">
    <source>
        <dbReference type="ARBA" id="ARBA00023163"/>
    </source>
</evidence>
<evidence type="ECO:0000313" key="8">
    <source>
        <dbReference type="Proteomes" id="UP000537862"/>
    </source>
</evidence>
<keyword evidence="4" id="KW-0804">Transcription</keyword>
<dbReference type="AlphaFoldDB" id="A0A849P4I0"/>
<dbReference type="Pfam" id="PF01380">
    <property type="entry name" value="SIS"/>
    <property type="match status" value="1"/>
</dbReference>
<feature type="domain" description="SIS" evidence="6">
    <location>
        <begin position="128"/>
        <end position="264"/>
    </location>
</feature>
<keyword evidence="2" id="KW-0238">DNA-binding</keyword>
<dbReference type="Proteomes" id="UP000537862">
    <property type="component" value="Unassembled WGS sequence"/>
</dbReference>
<dbReference type="GO" id="GO:0003700">
    <property type="term" value="F:DNA-binding transcription factor activity"/>
    <property type="evidence" value="ECO:0007669"/>
    <property type="project" value="InterPro"/>
</dbReference>
<dbReference type="InterPro" id="IPR009057">
    <property type="entry name" value="Homeodomain-like_sf"/>
</dbReference>
<dbReference type="PANTHER" id="PTHR30514">
    <property type="entry name" value="GLUCOKINASE"/>
    <property type="match status" value="1"/>
</dbReference>
<dbReference type="GO" id="GO:0006096">
    <property type="term" value="P:glycolytic process"/>
    <property type="evidence" value="ECO:0007669"/>
    <property type="project" value="UniProtKB-KW"/>
</dbReference>
<dbReference type="Gene3D" id="3.40.50.10490">
    <property type="entry name" value="Glucose-6-phosphate isomerase like protein, domain 1"/>
    <property type="match status" value="1"/>
</dbReference>
<evidence type="ECO:0000256" key="1">
    <source>
        <dbReference type="ARBA" id="ARBA00023015"/>
    </source>
</evidence>
<feature type="domain" description="HTH rpiR-type" evidence="5">
    <location>
        <begin position="5"/>
        <end position="81"/>
    </location>
</feature>
<dbReference type="InterPro" id="IPR047640">
    <property type="entry name" value="RpiR-like"/>
</dbReference>
<dbReference type="Pfam" id="PF01418">
    <property type="entry name" value="HTH_6"/>
    <property type="match status" value="1"/>
</dbReference>
<evidence type="ECO:0000259" key="6">
    <source>
        <dbReference type="PROSITE" id="PS51464"/>
    </source>
</evidence>
<reference evidence="7 8" key="1">
    <citation type="submission" date="2020-05" db="EMBL/GenBank/DDBJ databases">
        <authorList>
            <person name="Niu N."/>
        </authorList>
    </citation>
    <scope>NUCLEOTIDE SEQUENCE [LARGE SCALE GENOMIC DNA]</scope>
    <source>
        <strain evidence="7 8">3340-03</strain>
    </source>
</reference>
<dbReference type="SUPFAM" id="SSF53697">
    <property type="entry name" value="SIS domain"/>
    <property type="match status" value="1"/>
</dbReference>
<comment type="caution">
    <text evidence="7">The sequence shown here is derived from an EMBL/GenBank/DDBJ whole genome shotgun (WGS) entry which is preliminary data.</text>
</comment>
<evidence type="ECO:0000256" key="2">
    <source>
        <dbReference type="ARBA" id="ARBA00023125"/>
    </source>
</evidence>
<dbReference type="InterPro" id="IPR046348">
    <property type="entry name" value="SIS_dom_sf"/>
</dbReference>
<dbReference type="PROSITE" id="PS51464">
    <property type="entry name" value="SIS"/>
    <property type="match status" value="1"/>
</dbReference>
<dbReference type="Gene3D" id="1.10.10.10">
    <property type="entry name" value="Winged helix-like DNA-binding domain superfamily/Winged helix DNA-binding domain"/>
    <property type="match status" value="1"/>
</dbReference>
<dbReference type="InterPro" id="IPR001347">
    <property type="entry name" value="SIS_dom"/>
</dbReference>
<evidence type="ECO:0000259" key="5">
    <source>
        <dbReference type="PROSITE" id="PS51071"/>
    </source>
</evidence>
<evidence type="ECO:0000256" key="3">
    <source>
        <dbReference type="ARBA" id="ARBA00023152"/>
    </source>
</evidence>
<evidence type="ECO:0000313" key="7">
    <source>
        <dbReference type="EMBL" id="NOL50933.1"/>
    </source>
</evidence>
<dbReference type="PROSITE" id="PS51071">
    <property type="entry name" value="HTH_RPIR"/>
    <property type="match status" value="1"/>
</dbReference>
<dbReference type="InterPro" id="IPR035472">
    <property type="entry name" value="RpiR-like_SIS"/>
</dbReference>
<name>A0A849P4I0_9BURK</name>
<dbReference type="SUPFAM" id="SSF46689">
    <property type="entry name" value="Homeodomain-like"/>
    <property type="match status" value="1"/>
</dbReference>
<dbReference type="GO" id="GO:0003677">
    <property type="term" value="F:DNA binding"/>
    <property type="evidence" value="ECO:0007669"/>
    <property type="project" value="UniProtKB-KW"/>
</dbReference>
<dbReference type="InterPro" id="IPR000281">
    <property type="entry name" value="HTH_RpiR"/>
</dbReference>
<organism evidence="7 8">
    <name type="scientific">Pelistega suis</name>
    <dbReference type="NCBI Taxonomy" id="1631957"/>
    <lineage>
        <taxon>Bacteria</taxon>
        <taxon>Pseudomonadati</taxon>
        <taxon>Pseudomonadota</taxon>
        <taxon>Betaproteobacteria</taxon>
        <taxon>Burkholderiales</taxon>
        <taxon>Alcaligenaceae</taxon>
        <taxon>Pelistega</taxon>
    </lineage>
</organism>
<gene>
    <name evidence="7" type="ORF">HKX39_01905</name>
</gene>
<dbReference type="GO" id="GO:0097367">
    <property type="term" value="F:carbohydrate derivative binding"/>
    <property type="evidence" value="ECO:0007669"/>
    <property type="project" value="InterPro"/>
</dbReference>
<keyword evidence="8" id="KW-1185">Reference proteome</keyword>
<protein>
    <submittedName>
        <fullName evidence="7">MurR/RpiR family transcriptional regulator</fullName>
    </submittedName>
</protein>
<sequence>MTIETSFTQKLVKITPTLTQPQQKIAAFVLNYPFKVALYSIEEFATAVGTSTASANRFAKALGYSGYAPFRQDLIKGFESVLDSVHRLKDGQRTSNSIQEVFTNALLETEKNLSVTRHNLNQESCEKAVQMILGAKRIFILGFGSSAYLSGIMERRLFPYKDMVLSLSSPGGIAEAARRLTFVDEKDLIIAISFPRYLLDTIQLARNAIQKGAQVLALTDKLTAPIAPIAHCVLYAKSGTQFGQNSEASTLALIEALMAGIDYSSNHAVELATEMAQTLTPWLVSPNSP</sequence>
<dbReference type="RefSeq" id="WP_171679613.1">
    <property type="nucleotide sequence ID" value="NZ_JABGBN010000001.1"/>
</dbReference>
<accession>A0A849P4I0</accession>
<keyword evidence="3" id="KW-0324">Glycolysis</keyword>
<dbReference type="EMBL" id="JABGBN010000001">
    <property type="protein sequence ID" value="NOL50933.1"/>
    <property type="molecule type" value="Genomic_DNA"/>
</dbReference>
<keyword evidence="1" id="KW-0805">Transcription regulation</keyword>
<dbReference type="CDD" id="cd05013">
    <property type="entry name" value="SIS_RpiR"/>
    <property type="match status" value="1"/>
</dbReference>
<proteinExistence type="predicted"/>
<dbReference type="InterPro" id="IPR036388">
    <property type="entry name" value="WH-like_DNA-bd_sf"/>
</dbReference>